<organism evidence="1 2">
    <name type="scientific">Alicyclobacillus cycloheptanicus</name>
    <dbReference type="NCBI Taxonomy" id="1457"/>
    <lineage>
        <taxon>Bacteria</taxon>
        <taxon>Bacillati</taxon>
        <taxon>Bacillota</taxon>
        <taxon>Bacilli</taxon>
        <taxon>Bacillales</taxon>
        <taxon>Alicyclobacillaceae</taxon>
        <taxon>Alicyclobacillus</taxon>
    </lineage>
</organism>
<reference evidence="1 2" key="1">
    <citation type="submission" date="2023-07" db="EMBL/GenBank/DDBJ databases">
        <title>Genomic Encyclopedia of Type Strains, Phase IV (KMG-IV): sequencing the most valuable type-strain genomes for metagenomic binning, comparative biology and taxonomic classification.</title>
        <authorList>
            <person name="Goeker M."/>
        </authorList>
    </citation>
    <scope>NUCLEOTIDE SEQUENCE [LARGE SCALE GENOMIC DNA]</scope>
    <source>
        <strain evidence="1 2">DSM 4006</strain>
    </source>
</reference>
<proteinExistence type="predicted"/>
<dbReference type="RefSeq" id="WP_274457370.1">
    <property type="nucleotide sequence ID" value="NZ_CP067097.1"/>
</dbReference>
<gene>
    <name evidence="1" type="ORF">J2S03_002035</name>
</gene>
<evidence type="ECO:0000313" key="2">
    <source>
        <dbReference type="Proteomes" id="UP001232973"/>
    </source>
</evidence>
<keyword evidence="2" id="KW-1185">Reference proteome</keyword>
<evidence type="ECO:0000313" key="1">
    <source>
        <dbReference type="EMBL" id="MDQ0190172.1"/>
    </source>
</evidence>
<dbReference type="SUPFAM" id="SSF53448">
    <property type="entry name" value="Nucleotide-diphospho-sugar transferases"/>
    <property type="match status" value="1"/>
</dbReference>
<dbReference type="Gene3D" id="3.90.550.10">
    <property type="entry name" value="Spore Coat Polysaccharide Biosynthesis Protein SpsA, Chain A"/>
    <property type="match status" value="1"/>
</dbReference>
<evidence type="ECO:0008006" key="3">
    <source>
        <dbReference type="Google" id="ProtNLM"/>
    </source>
</evidence>
<dbReference type="InterPro" id="IPR029044">
    <property type="entry name" value="Nucleotide-diphossugar_trans"/>
</dbReference>
<sequence length="266" mass="29261">METCAIIPARNEAEALPTVLRQVYRSGVRTCVVVANGCSDDTARVAKEVGTPLFTAFLLVEVADPLGPDVPRALGAYHALRRLKELSALLFVDGDWRGGFGPQLAHFLTNAASQRTWVQGIGGAPVRIDQRLWYHALRKTAPQIADFQPARLPLWVDCRLFQFISPGWLHHPGRFTAYALRAIGGQGFGVDRSFDGRLVGNPARDETHAKKMAETLLGDALEGTAILLGTRPSRAWQGAIMDGYHSARRIDVLERWQSVLSIQDLV</sequence>
<dbReference type="Proteomes" id="UP001232973">
    <property type="component" value="Unassembled WGS sequence"/>
</dbReference>
<protein>
    <recommendedName>
        <fullName evidence="3">Glycosyl transferase family 2</fullName>
    </recommendedName>
</protein>
<comment type="caution">
    <text evidence="1">The sequence shown here is derived from an EMBL/GenBank/DDBJ whole genome shotgun (WGS) entry which is preliminary data.</text>
</comment>
<dbReference type="EMBL" id="JAUSTP010000015">
    <property type="protein sequence ID" value="MDQ0190172.1"/>
    <property type="molecule type" value="Genomic_DNA"/>
</dbReference>
<name>A0ABT9XIZ4_9BACL</name>
<accession>A0ABT9XIZ4</accession>